<dbReference type="GO" id="GO:0016887">
    <property type="term" value="F:ATP hydrolysis activity"/>
    <property type="evidence" value="ECO:0007669"/>
    <property type="project" value="InterPro"/>
</dbReference>
<proteinExistence type="inferred from homology"/>
<comment type="similarity">
    <text evidence="1">Belongs to the DNA mismatch repair MutL/HexB family.</text>
</comment>
<evidence type="ECO:0000313" key="3">
    <source>
        <dbReference type="Proteomes" id="UP000188320"/>
    </source>
</evidence>
<dbReference type="EMBL" id="LSSK01001911">
    <property type="protein sequence ID" value="OMH78518.1"/>
    <property type="molecule type" value="Genomic_DNA"/>
</dbReference>
<dbReference type="InterPro" id="IPR014762">
    <property type="entry name" value="DNA_mismatch_repair_CS"/>
</dbReference>
<dbReference type="AlphaFoldDB" id="A0A1R1PC23"/>
<evidence type="ECO:0000256" key="1">
    <source>
        <dbReference type="ARBA" id="ARBA00006082"/>
    </source>
</evidence>
<keyword evidence="3" id="KW-1185">Reference proteome</keyword>
<sequence length="108" mass="11993">MENKIEVKIKNYGLESIIITDNGSGIESENFEALCRKNWTSKLEAFEDLTRIGSFGFRGEALSSLCSVASVTVITATEDTKPMGAMLEYDEKGELKSQKPIAREVRLI</sequence>
<name>A0A1R1PC23_ZANCU</name>
<dbReference type="SUPFAM" id="SSF55874">
    <property type="entry name" value="ATPase domain of HSP90 chaperone/DNA topoisomerase II/histidine kinase"/>
    <property type="match status" value="1"/>
</dbReference>
<organism evidence="2 3">
    <name type="scientific">Zancudomyces culisetae</name>
    <name type="common">Gut fungus</name>
    <name type="synonym">Smittium culisetae</name>
    <dbReference type="NCBI Taxonomy" id="1213189"/>
    <lineage>
        <taxon>Eukaryota</taxon>
        <taxon>Fungi</taxon>
        <taxon>Fungi incertae sedis</taxon>
        <taxon>Zoopagomycota</taxon>
        <taxon>Kickxellomycotina</taxon>
        <taxon>Harpellomycetes</taxon>
        <taxon>Harpellales</taxon>
        <taxon>Legeriomycetaceae</taxon>
        <taxon>Zancudomyces</taxon>
    </lineage>
</organism>
<protein>
    <submittedName>
        <fullName evidence="2">DNA mismatch repair protein pms1</fullName>
    </submittedName>
</protein>
<dbReference type="InterPro" id="IPR036890">
    <property type="entry name" value="HATPase_C_sf"/>
</dbReference>
<dbReference type="PANTHER" id="PTHR10073:SF52">
    <property type="entry name" value="MISMATCH REPAIR ENDONUCLEASE PMS2"/>
    <property type="match status" value="1"/>
</dbReference>
<comment type="caution">
    <text evidence="2">The sequence shown here is derived from an EMBL/GenBank/DDBJ whole genome shotgun (WGS) entry which is preliminary data.</text>
</comment>
<dbReference type="GO" id="GO:0140664">
    <property type="term" value="F:ATP-dependent DNA damage sensor activity"/>
    <property type="evidence" value="ECO:0007669"/>
    <property type="project" value="InterPro"/>
</dbReference>
<dbReference type="OrthoDB" id="5590706at2759"/>
<evidence type="ECO:0000313" key="2">
    <source>
        <dbReference type="EMBL" id="OMH78518.1"/>
    </source>
</evidence>
<dbReference type="Proteomes" id="UP000188320">
    <property type="component" value="Unassembled WGS sequence"/>
</dbReference>
<dbReference type="Gene3D" id="3.30.565.10">
    <property type="entry name" value="Histidine kinase-like ATPase, C-terminal domain"/>
    <property type="match status" value="1"/>
</dbReference>
<dbReference type="PROSITE" id="PS00058">
    <property type="entry name" value="DNA_MISMATCH_REPAIR_1"/>
    <property type="match status" value="1"/>
</dbReference>
<accession>A0A1R1PC23</accession>
<gene>
    <name evidence="2" type="ORF">AX774_g8094</name>
</gene>
<dbReference type="GO" id="GO:0032389">
    <property type="term" value="C:MutLalpha complex"/>
    <property type="evidence" value="ECO:0007669"/>
    <property type="project" value="TreeGrafter"/>
</dbReference>
<dbReference type="GO" id="GO:0006298">
    <property type="term" value="P:mismatch repair"/>
    <property type="evidence" value="ECO:0007669"/>
    <property type="project" value="InterPro"/>
</dbReference>
<reference evidence="3" key="1">
    <citation type="submission" date="2017-01" db="EMBL/GenBank/DDBJ databases">
        <authorList>
            <person name="Wang Y."/>
            <person name="White M."/>
            <person name="Kvist S."/>
            <person name="Moncalvo J.-M."/>
        </authorList>
    </citation>
    <scope>NUCLEOTIDE SEQUENCE [LARGE SCALE GENOMIC DNA]</scope>
    <source>
        <strain evidence="3">COL-18-3</strain>
    </source>
</reference>
<dbReference type="InterPro" id="IPR038973">
    <property type="entry name" value="MutL/Mlh/Pms-like"/>
</dbReference>
<dbReference type="PANTHER" id="PTHR10073">
    <property type="entry name" value="DNA MISMATCH REPAIR PROTEIN MLH, PMS, MUTL"/>
    <property type="match status" value="1"/>
</dbReference>
<dbReference type="Pfam" id="PF13589">
    <property type="entry name" value="HATPase_c_3"/>
    <property type="match status" value="1"/>
</dbReference>